<dbReference type="PROSITE" id="PS51473">
    <property type="entry name" value="GNK2"/>
    <property type="match status" value="1"/>
</dbReference>
<keyword evidence="6" id="KW-1185">Reference proteome</keyword>
<evidence type="ECO:0000256" key="2">
    <source>
        <dbReference type="ARBA" id="ARBA00022737"/>
    </source>
</evidence>
<evidence type="ECO:0000313" key="5">
    <source>
        <dbReference type="EnsemblPlants" id="AUR62009191-RA:cds"/>
    </source>
</evidence>
<evidence type="ECO:0000259" key="4">
    <source>
        <dbReference type="PROSITE" id="PS51473"/>
    </source>
</evidence>
<dbReference type="AlphaFoldDB" id="A0A803LBF2"/>
<organism evidence="5 6">
    <name type="scientific">Chenopodium quinoa</name>
    <name type="common">Quinoa</name>
    <dbReference type="NCBI Taxonomy" id="63459"/>
    <lineage>
        <taxon>Eukaryota</taxon>
        <taxon>Viridiplantae</taxon>
        <taxon>Streptophyta</taxon>
        <taxon>Embryophyta</taxon>
        <taxon>Tracheophyta</taxon>
        <taxon>Spermatophyta</taxon>
        <taxon>Magnoliopsida</taxon>
        <taxon>eudicotyledons</taxon>
        <taxon>Gunneridae</taxon>
        <taxon>Pentapetalae</taxon>
        <taxon>Caryophyllales</taxon>
        <taxon>Chenopodiaceae</taxon>
        <taxon>Chenopodioideae</taxon>
        <taxon>Atripliceae</taxon>
        <taxon>Chenopodium</taxon>
    </lineage>
</organism>
<name>A0A803LBF2_CHEQI</name>
<reference evidence="5" key="2">
    <citation type="submission" date="2021-03" db="UniProtKB">
        <authorList>
            <consortium name="EnsemblPlants"/>
        </authorList>
    </citation>
    <scope>IDENTIFICATION</scope>
</reference>
<dbReference type="CDD" id="cd23509">
    <property type="entry name" value="Gnk2-like"/>
    <property type="match status" value="1"/>
</dbReference>
<dbReference type="PANTHER" id="PTHR32099:SF51">
    <property type="entry name" value="CYSTEINE-RICH RECEPTOR-LIKE PROTEIN KINASE 25 ISOFORM X1"/>
    <property type="match status" value="1"/>
</dbReference>
<dbReference type="PANTHER" id="PTHR32099">
    <property type="entry name" value="CYSTEINE-RICH REPEAT SECRETORY PROTEIN"/>
    <property type="match status" value="1"/>
</dbReference>
<feature type="domain" description="Gnk2-homologous" evidence="4">
    <location>
        <begin position="37"/>
        <end position="136"/>
    </location>
</feature>
<dbReference type="Proteomes" id="UP000596660">
    <property type="component" value="Unplaced"/>
</dbReference>
<dbReference type="InterPro" id="IPR038408">
    <property type="entry name" value="GNK2_sf"/>
</dbReference>
<evidence type="ECO:0000313" key="6">
    <source>
        <dbReference type="Proteomes" id="UP000596660"/>
    </source>
</evidence>
<accession>A0A803LBF2</accession>
<keyword evidence="1" id="KW-0732">Signal</keyword>
<keyword evidence="3" id="KW-0812">Transmembrane</keyword>
<dbReference type="Pfam" id="PF01657">
    <property type="entry name" value="Stress-antifung"/>
    <property type="match status" value="1"/>
</dbReference>
<keyword evidence="3" id="KW-0472">Membrane</keyword>
<sequence>MVSSPFHGFNIIYCSLFILAFCLCVPLTTQALREFWAKEWECDDTRGTYTSNSTFSSNLGIAFSNLTALSSSHIFSNVTVGSDDDKANKVYALYDCRNDIPLDKCHGCIEDAVNSTLDICYKEPKEAVIIYEVIIE</sequence>
<feature type="transmembrane region" description="Helical" evidence="3">
    <location>
        <begin position="6"/>
        <end position="28"/>
    </location>
</feature>
<evidence type="ECO:0000256" key="1">
    <source>
        <dbReference type="ARBA" id="ARBA00022729"/>
    </source>
</evidence>
<keyword evidence="2" id="KW-0677">Repeat</keyword>
<protein>
    <recommendedName>
        <fullName evidence="4">Gnk2-homologous domain-containing protein</fullName>
    </recommendedName>
</protein>
<keyword evidence="3" id="KW-1133">Transmembrane helix</keyword>
<dbReference type="Gene3D" id="3.30.430.20">
    <property type="entry name" value="Gnk2 domain, C-X8-C-X2-C motif"/>
    <property type="match status" value="1"/>
</dbReference>
<reference evidence="5" key="1">
    <citation type="journal article" date="2017" name="Nature">
        <title>The genome of Chenopodium quinoa.</title>
        <authorList>
            <person name="Jarvis D.E."/>
            <person name="Ho Y.S."/>
            <person name="Lightfoot D.J."/>
            <person name="Schmoeckel S.M."/>
            <person name="Li B."/>
            <person name="Borm T.J.A."/>
            <person name="Ohyanagi H."/>
            <person name="Mineta K."/>
            <person name="Michell C.T."/>
            <person name="Saber N."/>
            <person name="Kharbatia N.M."/>
            <person name="Rupper R.R."/>
            <person name="Sharp A.R."/>
            <person name="Dally N."/>
            <person name="Boughton B.A."/>
            <person name="Woo Y.H."/>
            <person name="Gao G."/>
            <person name="Schijlen E.G.W.M."/>
            <person name="Guo X."/>
            <person name="Momin A.A."/>
            <person name="Negrao S."/>
            <person name="Al-Babili S."/>
            <person name="Gehring C."/>
            <person name="Roessner U."/>
            <person name="Jung C."/>
            <person name="Murphy K."/>
            <person name="Arold S.T."/>
            <person name="Gojobori T."/>
            <person name="van der Linden C.G."/>
            <person name="van Loo E.N."/>
            <person name="Jellen E.N."/>
            <person name="Maughan P.J."/>
            <person name="Tester M."/>
        </authorList>
    </citation>
    <scope>NUCLEOTIDE SEQUENCE [LARGE SCALE GENOMIC DNA]</scope>
    <source>
        <strain evidence="5">cv. PI 614886</strain>
    </source>
</reference>
<dbReference type="EnsemblPlants" id="AUR62009191-RA">
    <property type="protein sequence ID" value="AUR62009191-RA:cds"/>
    <property type="gene ID" value="AUR62009191"/>
</dbReference>
<dbReference type="Gramene" id="AUR62009191-RA">
    <property type="protein sequence ID" value="AUR62009191-RA:cds"/>
    <property type="gene ID" value="AUR62009191"/>
</dbReference>
<proteinExistence type="predicted"/>
<dbReference type="InterPro" id="IPR002902">
    <property type="entry name" value="GNK2"/>
</dbReference>
<evidence type="ECO:0000256" key="3">
    <source>
        <dbReference type="SAM" id="Phobius"/>
    </source>
</evidence>